<reference evidence="2 3" key="1">
    <citation type="submission" date="2021-06" db="EMBL/GenBank/DDBJ databases">
        <authorList>
            <person name="Palmer J.M."/>
        </authorList>
    </citation>
    <scope>NUCLEOTIDE SEQUENCE [LARGE SCALE GENOMIC DNA]</scope>
    <source>
        <strain evidence="2 3">MEX-2019</strain>
        <tissue evidence="2">Muscle</tissue>
    </source>
</reference>
<name>A0AAV9REP4_9TELE</name>
<evidence type="ECO:0000313" key="2">
    <source>
        <dbReference type="EMBL" id="KAK5607445.1"/>
    </source>
</evidence>
<keyword evidence="3" id="KW-1185">Reference proteome</keyword>
<comment type="caution">
    <text evidence="2">The sequence shown here is derived from an EMBL/GenBank/DDBJ whole genome shotgun (WGS) entry which is preliminary data.</text>
</comment>
<accession>A0AAV9REP4</accession>
<dbReference type="AlphaFoldDB" id="A0AAV9REP4"/>
<evidence type="ECO:0000256" key="1">
    <source>
        <dbReference type="SAM" id="MobiDB-lite"/>
    </source>
</evidence>
<organism evidence="2 3">
    <name type="scientific">Crenichthys baileyi</name>
    <name type="common">White River springfish</name>
    <dbReference type="NCBI Taxonomy" id="28760"/>
    <lineage>
        <taxon>Eukaryota</taxon>
        <taxon>Metazoa</taxon>
        <taxon>Chordata</taxon>
        <taxon>Craniata</taxon>
        <taxon>Vertebrata</taxon>
        <taxon>Euteleostomi</taxon>
        <taxon>Actinopterygii</taxon>
        <taxon>Neopterygii</taxon>
        <taxon>Teleostei</taxon>
        <taxon>Neoteleostei</taxon>
        <taxon>Acanthomorphata</taxon>
        <taxon>Ovalentaria</taxon>
        <taxon>Atherinomorphae</taxon>
        <taxon>Cyprinodontiformes</taxon>
        <taxon>Goodeidae</taxon>
        <taxon>Crenichthys</taxon>
    </lineage>
</organism>
<protein>
    <submittedName>
        <fullName evidence="2">Uncharacterized protein</fullName>
    </submittedName>
</protein>
<feature type="region of interest" description="Disordered" evidence="1">
    <location>
        <begin position="84"/>
        <end position="112"/>
    </location>
</feature>
<dbReference type="EMBL" id="JAHHUM010002023">
    <property type="protein sequence ID" value="KAK5607445.1"/>
    <property type="molecule type" value="Genomic_DNA"/>
</dbReference>
<evidence type="ECO:0000313" key="3">
    <source>
        <dbReference type="Proteomes" id="UP001311232"/>
    </source>
</evidence>
<gene>
    <name evidence="2" type="ORF">CRENBAI_021193</name>
</gene>
<dbReference type="Proteomes" id="UP001311232">
    <property type="component" value="Unassembled WGS sequence"/>
</dbReference>
<proteinExistence type="predicted"/>
<sequence>MVNWLPYGAAAFPRVQLYCTVWRGGLNLELYSLGSGSGAKEPSLQDSRLADSSHSWTHIQDKRGFQEGNPRCWQARVKWTHSAEMEGGKQMSREGSEKERPEVSLLKLSESK</sequence>
<feature type="compositionally biased region" description="Basic and acidic residues" evidence="1">
    <location>
        <begin position="84"/>
        <end position="102"/>
    </location>
</feature>